<evidence type="ECO:0000313" key="2">
    <source>
        <dbReference type="EMBL" id="CDC05233.1"/>
    </source>
</evidence>
<name>R6MZP7_9FIRM</name>
<proteinExistence type="predicted"/>
<sequence length="214" mass="25044">MTPGRCIPARFLRARRRKAFCPIRSRFRSSPSGASREIFITVNRSWPRNGRPCWRNIREAEERPRKLCSRRKQADRTPSRNLRMRTGRTGREASLSLLRSLTRKSRRTILTNGAPGIRRLKNTRKSRNSLPASNIPRNTNIPTKSLSRRKRRPCLLLAQGRKRRDRERSLPTGTTGSRRGNRRKTAGSRNTFPPRSRLRFRRRRSLLPGAITWR</sequence>
<reference evidence="2" key="1">
    <citation type="submission" date="2012-11" db="EMBL/GenBank/DDBJ databases">
        <title>Dependencies among metagenomic species, viruses, plasmids and units of genetic variation.</title>
        <authorList>
            <person name="Nielsen H.B."/>
            <person name="Almeida M."/>
            <person name="Juncker A.S."/>
            <person name="Rasmussen S."/>
            <person name="Li J."/>
            <person name="Sunagawa S."/>
            <person name="Plichta D."/>
            <person name="Gautier L."/>
            <person name="Le Chatelier E."/>
            <person name="Peletier E."/>
            <person name="Bonde I."/>
            <person name="Nielsen T."/>
            <person name="Manichanh C."/>
            <person name="Arumugam M."/>
            <person name="Batto J."/>
            <person name="Santos M.B.Q.D."/>
            <person name="Blom N."/>
            <person name="Borruel N."/>
            <person name="Burgdorf K.S."/>
            <person name="Boumezbeur F."/>
            <person name="Casellas F."/>
            <person name="Dore J."/>
            <person name="Guarner F."/>
            <person name="Hansen T."/>
            <person name="Hildebrand F."/>
            <person name="Kaas R.S."/>
            <person name="Kennedy S."/>
            <person name="Kristiansen K."/>
            <person name="Kultima J.R."/>
            <person name="Leonard P."/>
            <person name="Levenez F."/>
            <person name="Lund O."/>
            <person name="Moumen B."/>
            <person name="Le Paslier D."/>
            <person name="Pons N."/>
            <person name="Pedersen O."/>
            <person name="Prifti E."/>
            <person name="Qin J."/>
            <person name="Raes J."/>
            <person name="Tap J."/>
            <person name="Tims S."/>
            <person name="Ussery D.W."/>
            <person name="Yamada T."/>
            <person name="MetaHit consortium"/>
            <person name="Renault P."/>
            <person name="Sicheritz-Ponten T."/>
            <person name="Bork P."/>
            <person name="Wang J."/>
            <person name="Brunak S."/>
            <person name="Ehrlich S.D."/>
        </authorList>
    </citation>
    <scope>NUCLEOTIDE SEQUENCE [LARGE SCALE GENOMIC DNA]</scope>
</reference>
<dbReference type="AlphaFoldDB" id="R6MZP7"/>
<dbReference type="EMBL" id="CBEP010000099">
    <property type="protein sequence ID" value="CDC05233.1"/>
    <property type="molecule type" value="Genomic_DNA"/>
</dbReference>
<feature type="region of interest" description="Disordered" evidence="1">
    <location>
        <begin position="121"/>
        <end position="203"/>
    </location>
</feature>
<feature type="compositionally biased region" description="Polar residues" evidence="1">
    <location>
        <begin position="128"/>
        <end position="145"/>
    </location>
</feature>
<dbReference type="Proteomes" id="UP000018168">
    <property type="component" value="Unassembled WGS sequence"/>
</dbReference>
<protein>
    <submittedName>
        <fullName evidence="2">Uncharacterized protein</fullName>
    </submittedName>
</protein>
<comment type="caution">
    <text evidence="2">The sequence shown here is derived from an EMBL/GenBank/DDBJ whole genome shotgun (WGS) entry which is preliminary data.</text>
</comment>
<evidence type="ECO:0000313" key="3">
    <source>
        <dbReference type="Proteomes" id="UP000018168"/>
    </source>
</evidence>
<organism evidence="2 3">
    <name type="scientific">[Clostridium] leptum CAG:27</name>
    <dbReference type="NCBI Taxonomy" id="1263068"/>
    <lineage>
        <taxon>Bacteria</taxon>
        <taxon>Bacillati</taxon>
        <taxon>Bacillota</taxon>
        <taxon>Clostridia</taxon>
        <taxon>Eubacteriales</taxon>
        <taxon>Oscillospiraceae</taxon>
        <taxon>Oscillospiraceae incertae sedis</taxon>
    </lineage>
</organism>
<gene>
    <name evidence="2" type="ORF">BN578_00764</name>
</gene>
<accession>R6MZP7</accession>
<evidence type="ECO:0000256" key="1">
    <source>
        <dbReference type="SAM" id="MobiDB-lite"/>
    </source>
</evidence>